<dbReference type="CDD" id="cd00201">
    <property type="entry name" value="WW"/>
    <property type="match status" value="1"/>
</dbReference>
<dbReference type="InterPro" id="IPR001202">
    <property type="entry name" value="WW_dom"/>
</dbReference>
<feature type="region of interest" description="Disordered" evidence="1">
    <location>
        <begin position="1"/>
        <end position="20"/>
    </location>
</feature>
<gene>
    <name evidence="2" type="ORF">XYLVIOL_LOCUS11044</name>
</gene>
<protein>
    <recommendedName>
        <fullName evidence="4">WW domain-containing protein</fullName>
    </recommendedName>
</protein>
<organism evidence="2 3">
    <name type="scientific">Xylocopa violacea</name>
    <name type="common">Violet carpenter bee</name>
    <name type="synonym">Apis violacea</name>
    <dbReference type="NCBI Taxonomy" id="135666"/>
    <lineage>
        <taxon>Eukaryota</taxon>
        <taxon>Metazoa</taxon>
        <taxon>Ecdysozoa</taxon>
        <taxon>Arthropoda</taxon>
        <taxon>Hexapoda</taxon>
        <taxon>Insecta</taxon>
        <taxon>Pterygota</taxon>
        <taxon>Neoptera</taxon>
        <taxon>Endopterygota</taxon>
        <taxon>Hymenoptera</taxon>
        <taxon>Apocrita</taxon>
        <taxon>Aculeata</taxon>
        <taxon>Apoidea</taxon>
        <taxon>Anthophila</taxon>
        <taxon>Apidae</taxon>
        <taxon>Xylocopa</taxon>
        <taxon>Xylocopa</taxon>
    </lineage>
</organism>
<name>A0ABP1PKQ1_XYLVO</name>
<accession>A0ABP1PKQ1</accession>
<evidence type="ECO:0000313" key="3">
    <source>
        <dbReference type="Proteomes" id="UP001642520"/>
    </source>
</evidence>
<feature type="region of interest" description="Disordered" evidence="1">
    <location>
        <begin position="336"/>
        <end position="382"/>
    </location>
</feature>
<evidence type="ECO:0008006" key="4">
    <source>
        <dbReference type="Google" id="ProtNLM"/>
    </source>
</evidence>
<keyword evidence="3" id="KW-1185">Reference proteome</keyword>
<evidence type="ECO:0000256" key="1">
    <source>
        <dbReference type="SAM" id="MobiDB-lite"/>
    </source>
</evidence>
<proteinExistence type="predicted"/>
<dbReference type="SUPFAM" id="SSF51045">
    <property type="entry name" value="WW domain"/>
    <property type="match status" value="1"/>
</dbReference>
<sequence length="382" mass="43572">MPQMCDRESESTNYDNGQESEFGNFQDTHDWVECESISLPGNTYFYNLRTQCSTWTRPVEDHVQLQKFKRKLNIYDNHFTSDLDDLLMIVSSESEDDDCNEDKKNERASKNLEILRRLYYNTDINFDDYSDDEYLANDSNCIVKNIFARNNHSEWTKNNNSKEKWIYKSLNSPIMISKFLETELRIPENDLGNTERKEQSISDDESINENCVPYSSSDEEKENDVVENLAVLRLKKIKPDCLLNGTSQYSKKRKNVKKRTLPEKPKLKPRKIICEMYGTKTINYDSIEPDFRPNLLPGVKTTNLSDSSITSSVRQAADEEPVSFNNLEIPNSNFQLNLSSESSSSSSSSSTSSSCSTCSSSSSSSDTSSTSSRRSTDSSKTG</sequence>
<dbReference type="InterPro" id="IPR036020">
    <property type="entry name" value="WW_dom_sf"/>
</dbReference>
<dbReference type="Gene3D" id="2.20.70.10">
    <property type="match status" value="1"/>
</dbReference>
<feature type="compositionally biased region" description="Basic and acidic residues" evidence="1">
    <location>
        <begin position="1"/>
        <end position="10"/>
    </location>
</feature>
<comment type="caution">
    <text evidence="2">The sequence shown here is derived from an EMBL/GenBank/DDBJ whole genome shotgun (WGS) entry which is preliminary data.</text>
</comment>
<evidence type="ECO:0000313" key="2">
    <source>
        <dbReference type="EMBL" id="CAL7952383.1"/>
    </source>
</evidence>
<dbReference type="EMBL" id="CAXAJV020001301">
    <property type="protein sequence ID" value="CAL7952383.1"/>
    <property type="molecule type" value="Genomic_DNA"/>
</dbReference>
<feature type="region of interest" description="Disordered" evidence="1">
    <location>
        <begin position="192"/>
        <end position="219"/>
    </location>
</feature>
<dbReference type="Proteomes" id="UP001642520">
    <property type="component" value="Unassembled WGS sequence"/>
</dbReference>
<feature type="compositionally biased region" description="Low complexity" evidence="1">
    <location>
        <begin position="339"/>
        <end position="373"/>
    </location>
</feature>
<reference evidence="2 3" key="1">
    <citation type="submission" date="2024-08" db="EMBL/GenBank/DDBJ databases">
        <authorList>
            <person name="Will J Nash"/>
            <person name="Angela Man"/>
            <person name="Seanna McTaggart"/>
            <person name="Kendall Baker"/>
            <person name="Tom Barker"/>
            <person name="Leah Catchpole"/>
            <person name="Alex Durrant"/>
            <person name="Karim Gharbi"/>
            <person name="Naomi Irish"/>
            <person name="Gemy Kaithakottil"/>
            <person name="Debby Ku"/>
            <person name="Aaliyah Providence"/>
            <person name="Felix Shaw"/>
            <person name="David Swarbreck"/>
            <person name="Chris Watkins"/>
            <person name="Ann M. McCartney"/>
            <person name="Giulio Formenti"/>
            <person name="Alice Mouton"/>
            <person name="Noel Vella"/>
            <person name="Bjorn M von Reumont"/>
            <person name="Adriana Vella"/>
            <person name="Wilfried Haerty"/>
        </authorList>
    </citation>
    <scope>NUCLEOTIDE SEQUENCE [LARGE SCALE GENOMIC DNA]</scope>
</reference>
<feature type="compositionally biased region" description="Polar residues" evidence="1">
    <location>
        <begin position="11"/>
        <end position="20"/>
    </location>
</feature>